<dbReference type="GO" id="GO:0005975">
    <property type="term" value="P:carbohydrate metabolic process"/>
    <property type="evidence" value="ECO:0007669"/>
    <property type="project" value="InterPro"/>
</dbReference>
<evidence type="ECO:0000313" key="5">
    <source>
        <dbReference type="Proteomes" id="UP000248057"/>
    </source>
</evidence>
<protein>
    <submittedName>
        <fullName evidence="4">Fructose-bisphosphate aldolase class II</fullName>
    </submittedName>
</protein>
<dbReference type="NCBIfam" id="TIGR00167">
    <property type="entry name" value="cbbA"/>
    <property type="match status" value="1"/>
</dbReference>
<dbReference type="PANTHER" id="PTHR30304">
    <property type="entry name" value="D-TAGATOSE-1,6-BISPHOSPHATE ALDOLASE"/>
    <property type="match status" value="1"/>
</dbReference>
<dbReference type="EMBL" id="QJKD01000007">
    <property type="protein sequence ID" value="PXX52365.1"/>
    <property type="molecule type" value="Genomic_DNA"/>
</dbReference>
<feature type="binding site" evidence="3">
    <location>
        <position position="134"/>
    </location>
    <ligand>
        <name>Zn(2+)</name>
        <dbReference type="ChEBI" id="CHEBI:29105"/>
        <label>2</label>
    </ligand>
</feature>
<dbReference type="PIRSF" id="PIRSF001359">
    <property type="entry name" value="F_bP_aldolase_II"/>
    <property type="match status" value="1"/>
</dbReference>
<dbReference type="AlphaFoldDB" id="A0A2V3Y5P3"/>
<feature type="binding site" evidence="3">
    <location>
        <position position="178"/>
    </location>
    <ligand>
        <name>Zn(2+)</name>
        <dbReference type="ChEBI" id="CHEBI:29105"/>
        <label>1</label>
        <note>catalytic</note>
    </ligand>
</feature>
<proteinExistence type="predicted"/>
<dbReference type="Proteomes" id="UP000248057">
    <property type="component" value="Unassembled WGS sequence"/>
</dbReference>
<evidence type="ECO:0000256" key="2">
    <source>
        <dbReference type="PIRSR" id="PIRSR001359-2"/>
    </source>
</evidence>
<reference evidence="4 5" key="1">
    <citation type="submission" date="2018-05" db="EMBL/GenBank/DDBJ databases">
        <title>Genomic Encyclopedia of Type Strains, Phase IV (KMG-IV): sequencing the most valuable type-strain genomes for metagenomic binning, comparative biology and taxonomic classification.</title>
        <authorList>
            <person name="Goeker M."/>
        </authorList>
    </citation>
    <scope>NUCLEOTIDE SEQUENCE [LARGE SCALE GENOMIC DNA]</scope>
    <source>
        <strain evidence="4 5">DSM 24995</strain>
    </source>
</reference>
<feature type="binding site" evidence="2">
    <location>
        <position position="179"/>
    </location>
    <ligand>
        <name>dihydroxyacetone phosphate</name>
        <dbReference type="ChEBI" id="CHEBI:57642"/>
    </ligand>
</feature>
<dbReference type="InterPro" id="IPR050246">
    <property type="entry name" value="Class_II_FBP_aldolase"/>
</dbReference>
<feature type="binding site" evidence="3">
    <location>
        <position position="83"/>
    </location>
    <ligand>
        <name>Zn(2+)</name>
        <dbReference type="ChEBI" id="CHEBI:29105"/>
        <label>1</label>
        <note>catalytic</note>
    </ligand>
</feature>
<dbReference type="Pfam" id="PF01116">
    <property type="entry name" value="F_bP_aldolase"/>
    <property type="match status" value="1"/>
</dbReference>
<feature type="binding site" evidence="2">
    <location>
        <begin position="209"/>
        <end position="211"/>
    </location>
    <ligand>
        <name>dihydroxyacetone phosphate</name>
        <dbReference type="ChEBI" id="CHEBI:57642"/>
    </ligand>
</feature>
<gene>
    <name evidence="4" type="ORF">DFR60_10751</name>
</gene>
<comment type="cofactor">
    <cofactor evidence="3">
        <name>Zn(2+)</name>
        <dbReference type="ChEBI" id="CHEBI:29105"/>
    </cofactor>
    <text evidence="3">Binds 2 Zn(2+) ions per subunit. One is catalytic and the other provides a structural contribution.</text>
</comment>
<dbReference type="RefSeq" id="WP_110323500.1">
    <property type="nucleotide sequence ID" value="NZ_QJKD01000007.1"/>
</dbReference>
<accession>A0A2V3Y5P3</accession>
<keyword evidence="3" id="KW-0862">Zinc</keyword>
<evidence type="ECO:0000256" key="3">
    <source>
        <dbReference type="PIRSR" id="PIRSR001359-3"/>
    </source>
</evidence>
<name>A0A2V3Y5P3_9FIRM</name>
<dbReference type="PANTHER" id="PTHR30304:SF0">
    <property type="entry name" value="D-TAGATOSE-1,6-BISPHOSPHATE ALDOLASE SUBUNIT GATY-RELATED"/>
    <property type="match status" value="1"/>
</dbReference>
<dbReference type="CDD" id="cd00947">
    <property type="entry name" value="TBP_aldolase_IIB"/>
    <property type="match status" value="1"/>
</dbReference>
<feature type="active site" description="Proton donor" evidence="1">
    <location>
        <position position="82"/>
    </location>
</feature>
<dbReference type="SUPFAM" id="SSF51569">
    <property type="entry name" value="Aldolase"/>
    <property type="match status" value="1"/>
</dbReference>
<dbReference type="Gene3D" id="3.20.20.70">
    <property type="entry name" value="Aldolase class I"/>
    <property type="match status" value="1"/>
</dbReference>
<sequence length="294" mass="31875">MYVSMKPILEHAHIHGYAVMAMNSINMEMVRAAVNAAQAEHSAVIINIGMGQMKNHAHPEDMVPMIRRLAGRALVPVALNLDHGQDFTFICECMKRGFSSIMIDASALPYEENIARTRLVCEMAHPLGICVEGELGHVGQAADGDDENGGLYTEPGQAKEFADRTGVDALAVAVGTAHGNYPKGKTPKLDFERIRLLKKILNMPLVLHGGSGAGEENLKKAVACGINKVNVCTDAFGIGIQSIEKQINENPGVDYMHLCMGVEEELTNYIRTFMRTIGSSGQYYFGEGPLSGNE</sequence>
<dbReference type="GO" id="GO:0016832">
    <property type="term" value="F:aldehyde-lyase activity"/>
    <property type="evidence" value="ECO:0007669"/>
    <property type="project" value="InterPro"/>
</dbReference>
<feature type="binding site" evidence="3">
    <location>
        <position position="104"/>
    </location>
    <ligand>
        <name>Zn(2+)</name>
        <dbReference type="ChEBI" id="CHEBI:29105"/>
        <label>2</label>
    </ligand>
</feature>
<comment type="caution">
    <text evidence="4">The sequence shown here is derived from an EMBL/GenBank/DDBJ whole genome shotgun (WGS) entry which is preliminary data.</text>
</comment>
<organism evidence="4 5">
    <name type="scientific">Hungatella effluvii</name>
    <dbReference type="NCBI Taxonomy" id="1096246"/>
    <lineage>
        <taxon>Bacteria</taxon>
        <taxon>Bacillati</taxon>
        <taxon>Bacillota</taxon>
        <taxon>Clostridia</taxon>
        <taxon>Lachnospirales</taxon>
        <taxon>Lachnospiraceae</taxon>
        <taxon>Hungatella</taxon>
    </lineage>
</organism>
<dbReference type="InterPro" id="IPR013785">
    <property type="entry name" value="Aldolase_TIM"/>
</dbReference>
<keyword evidence="5" id="KW-1185">Reference proteome</keyword>
<evidence type="ECO:0000313" key="4">
    <source>
        <dbReference type="EMBL" id="PXX52365.1"/>
    </source>
</evidence>
<dbReference type="GeneID" id="86062164"/>
<evidence type="ECO:0000256" key="1">
    <source>
        <dbReference type="PIRSR" id="PIRSR001359-1"/>
    </source>
</evidence>
<feature type="binding site" evidence="3">
    <location>
        <position position="208"/>
    </location>
    <ligand>
        <name>Zn(2+)</name>
        <dbReference type="ChEBI" id="CHEBI:29105"/>
        <label>1</label>
        <note>catalytic</note>
    </ligand>
</feature>
<dbReference type="GO" id="GO:0008270">
    <property type="term" value="F:zinc ion binding"/>
    <property type="evidence" value="ECO:0007669"/>
    <property type="project" value="InterPro"/>
</dbReference>
<feature type="binding site" evidence="2">
    <location>
        <begin position="230"/>
        <end position="233"/>
    </location>
    <ligand>
        <name>dihydroxyacetone phosphate</name>
        <dbReference type="ChEBI" id="CHEBI:57642"/>
    </ligand>
</feature>
<keyword evidence="3" id="KW-0479">Metal-binding</keyword>
<dbReference type="InterPro" id="IPR000771">
    <property type="entry name" value="FBA_II"/>
</dbReference>